<protein>
    <submittedName>
        <fullName evidence="2">Uncharacterized protein</fullName>
    </submittedName>
</protein>
<evidence type="ECO:0000313" key="2">
    <source>
        <dbReference type="EMBL" id="MCJ0765734.1"/>
    </source>
</evidence>
<comment type="caution">
    <text evidence="2">The sequence shown here is derived from an EMBL/GenBank/DDBJ whole genome shotgun (WGS) entry which is preliminary data.</text>
</comment>
<accession>A0A9X1W0U5</accession>
<keyword evidence="3" id="KW-1185">Reference proteome</keyword>
<dbReference type="RefSeq" id="WP_243309330.1">
    <property type="nucleotide sequence ID" value="NZ_JALGBI010000003.1"/>
</dbReference>
<name>A0A9X1W0U5_9BURK</name>
<evidence type="ECO:0000313" key="3">
    <source>
        <dbReference type="Proteomes" id="UP001139447"/>
    </source>
</evidence>
<gene>
    <name evidence="2" type="ORF">MMF98_21180</name>
</gene>
<reference evidence="2" key="1">
    <citation type="submission" date="2022-03" db="EMBL/GenBank/DDBJ databases">
        <authorList>
            <person name="Woo C.Y."/>
        </authorList>
    </citation>
    <scope>NUCLEOTIDE SEQUENCE</scope>
    <source>
        <strain evidence="2">CYS-02</strain>
    </source>
</reference>
<feature type="compositionally biased region" description="Low complexity" evidence="1">
    <location>
        <begin position="9"/>
        <end position="19"/>
    </location>
</feature>
<feature type="region of interest" description="Disordered" evidence="1">
    <location>
        <begin position="1"/>
        <end position="22"/>
    </location>
</feature>
<evidence type="ECO:0000256" key="1">
    <source>
        <dbReference type="SAM" id="MobiDB-lite"/>
    </source>
</evidence>
<dbReference type="AlphaFoldDB" id="A0A9X1W0U5"/>
<organism evidence="2 3">
    <name type="scientific">Variovorax terrae</name>
    <dbReference type="NCBI Taxonomy" id="2923278"/>
    <lineage>
        <taxon>Bacteria</taxon>
        <taxon>Pseudomonadati</taxon>
        <taxon>Pseudomonadota</taxon>
        <taxon>Betaproteobacteria</taxon>
        <taxon>Burkholderiales</taxon>
        <taxon>Comamonadaceae</taxon>
        <taxon>Variovorax</taxon>
    </lineage>
</organism>
<dbReference type="EMBL" id="JALGBI010000003">
    <property type="protein sequence ID" value="MCJ0765734.1"/>
    <property type="molecule type" value="Genomic_DNA"/>
</dbReference>
<proteinExistence type="predicted"/>
<dbReference type="Proteomes" id="UP001139447">
    <property type="component" value="Unassembled WGS sequence"/>
</dbReference>
<sequence>MTNHDTRAVRQAGAARARQNTVNRRFREKQLAPLVENHYHLLNPAATPRHP</sequence>